<evidence type="ECO:0000256" key="5">
    <source>
        <dbReference type="ARBA" id="ARBA00022723"/>
    </source>
</evidence>
<evidence type="ECO:0000256" key="3">
    <source>
        <dbReference type="ARBA" id="ARBA00022523"/>
    </source>
</evidence>
<keyword evidence="15" id="KW-1185">Reference proteome</keyword>
<dbReference type="GO" id="GO:0009506">
    <property type="term" value="C:plasmodesma"/>
    <property type="evidence" value="ECO:0007669"/>
    <property type="project" value="UniProtKB-ARBA"/>
</dbReference>
<dbReference type="AlphaFoldDB" id="A0AAD3XDD9"/>
<dbReference type="InterPro" id="IPR019780">
    <property type="entry name" value="Germin_Mn-BS"/>
</dbReference>
<feature type="binding site" evidence="9">
    <location>
        <position position="120"/>
    </location>
    <ligand>
        <name>oxalate</name>
        <dbReference type="ChEBI" id="CHEBI:30623"/>
    </ligand>
</feature>
<evidence type="ECO:0000256" key="6">
    <source>
        <dbReference type="ARBA" id="ARBA00022729"/>
    </source>
</evidence>
<feature type="disulfide bond" evidence="11">
    <location>
        <begin position="36"/>
        <end position="51"/>
    </location>
</feature>
<comment type="similarity">
    <text evidence="2 12">Belongs to the germin family.</text>
</comment>
<dbReference type="CDD" id="cd02241">
    <property type="entry name" value="cupin_OxOx"/>
    <property type="match status" value="1"/>
</dbReference>
<dbReference type="InterPro" id="IPR001929">
    <property type="entry name" value="Germin"/>
</dbReference>
<feature type="binding site" evidence="9">
    <location>
        <position position="100"/>
    </location>
    <ligand>
        <name>oxalate</name>
        <dbReference type="ChEBI" id="CHEBI:30623"/>
    </ligand>
</feature>
<dbReference type="GO" id="GO:0010497">
    <property type="term" value="P:plasmodesmata-mediated intercellular transport"/>
    <property type="evidence" value="ECO:0007669"/>
    <property type="project" value="UniProtKB-ARBA"/>
</dbReference>
<feature type="binding site" evidence="10">
    <location>
        <position position="115"/>
    </location>
    <ligand>
        <name>Mn(2+)</name>
        <dbReference type="ChEBI" id="CHEBI:29035"/>
    </ligand>
</feature>
<sequence length="221" mass="23110">MAATLPTSFLLIMALFSCLYPMPSHSSDPDPLQDFCVADLTASPSVNGFPCKAASAVTAHDFSSAALSGKGNTSNAFGSKVTAANVLAFPALNTLGVSMNRVDLAEGGLNPPHTHPRASELDIVLKGKVLIGFITTGNVYYSKVLTRGELFVIPRGLVHFQRNVGKGDALIITSFNSQLPGAAVLPTTLFSAKPSIPDGVLSQAFQVEESVVDDIKAKFGS</sequence>
<dbReference type="Pfam" id="PF00190">
    <property type="entry name" value="Cupin_1"/>
    <property type="match status" value="1"/>
</dbReference>
<reference evidence="14" key="1">
    <citation type="submission" date="2023-05" db="EMBL/GenBank/DDBJ databases">
        <title>Nepenthes gracilis genome sequencing.</title>
        <authorList>
            <person name="Fukushima K."/>
        </authorList>
    </citation>
    <scope>NUCLEOTIDE SEQUENCE</scope>
    <source>
        <strain evidence="14">SING2019-196</strain>
    </source>
</reference>
<dbReference type="InterPro" id="IPR006045">
    <property type="entry name" value="Cupin_1"/>
</dbReference>
<proteinExistence type="inferred from homology"/>
<dbReference type="InterPro" id="IPR011051">
    <property type="entry name" value="RmlC_Cupin_sf"/>
</dbReference>
<feature type="domain" description="Cupin type-1" evidence="13">
    <location>
        <begin position="65"/>
        <end position="213"/>
    </location>
</feature>
<feature type="signal peptide" evidence="12">
    <location>
        <begin position="1"/>
        <end position="26"/>
    </location>
</feature>
<dbReference type="InterPro" id="IPR014710">
    <property type="entry name" value="RmlC-like_jellyroll"/>
</dbReference>
<feature type="binding site" evidence="9">
    <location>
        <position position="110"/>
    </location>
    <ligand>
        <name>oxalate</name>
        <dbReference type="ChEBI" id="CHEBI:30623"/>
    </ligand>
</feature>
<dbReference type="GO" id="GO:0048046">
    <property type="term" value="C:apoplast"/>
    <property type="evidence" value="ECO:0007669"/>
    <property type="project" value="UniProtKB-SubCell"/>
</dbReference>
<gene>
    <name evidence="14" type="ORF">Nepgr_003159</name>
</gene>
<dbReference type="SUPFAM" id="SSF51182">
    <property type="entry name" value="RmlC-like cupins"/>
    <property type="match status" value="1"/>
</dbReference>
<evidence type="ECO:0000256" key="7">
    <source>
        <dbReference type="ARBA" id="ARBA00023157"/>
    </source>
</evidence>
<keyword evidence="5 9" id="KW-0479">Metal-binding</keyword>
<comment type="caution">
    <text evidence="14">The sequence shown here is derived from an EMBL/GenBank/DDBJ whole genome shotgun (WGS) entry which is preliminary data.</text>
</comment>
<dbReference type="PANTHER" id="PTHR31238">
    <property type="entry name" value="GERMIN-LIKE PROTEIN SUBFAMILY 3 MEMBER 3"/>
    <property type="match status" value="1"/>
</dbReference>
<protein>
    <recommendedName>
        <fullName evidence="12">Germin-like protein</fullName>
    </recommendedName>
</protein>
<accession>A0AAD3XDD9</accession>
<dbReference type="GO" id="GO:0030145">
    <property type="term" value="F:manganese ion binding"/>
    <property type="evidence" value="ECO:0007669"/>
    <property type="project" value="UniProtKB-UniRule"/>
</dbReference>
<dbReference type="SMART" id="SM00835">
    <property type="entry name" value="Cupin_1"/>
    <property type="match status" value="1"/>
</dbReference>
<dbReference type="PROSITE" id="PS00725">
    <property type="entry name" value="GERMIN"/>
    <property type="match status" value="1"/>
</dbReference>
<evidence type="ECO:0000256" key="10">
    <source>
        <dbReference type="PIRSR" id="PIRSR601929-2"/>
    </source>
</evidence>
<feature type="binding site" evidence="10">
    <location>
        <position position="120"/>
    </location>
    <ligand>
        <name>Mn(2+)</name>
        <dbReference type="ChEBI" id="CHEBI:29035"/>
    </ligand>
</feature>
<organism evidence="14 15">
    <name type="scientific">Nepenthes gracilis</name>
    <name type="common">Slender pitcher plant</name>
    <dbReference type="NCBI Taxonomy" id="150966"/>
    <lineage>
        <taxon>Eukaryota</taxon>
        <taxon>Viridiplantae</taxon>
        <taxon>Streptophyta</taxon>
        <taxon>Embryophyta</taxon>
        <taxon>Tracheophyta</taxon>
        <taxon>Spermatophyta</taxon>
        <taxon>Magnoliopsida</taxon>
        <taxon>eudicotyledons</taxon>
        <taxon>Gunneridae</taxon>
        <taxon>Pentapetalae</taxon>
        <taxon>Caryophyllales</taxon>
        <taxon>Nepenthaceae</taxon>
        <taxon>Nepenthes</taxon>
    </lineage>
</organism>
<feature type="chain" id="PRO_5041783462" description="Germin-like protein" evidence="12">
    <location>
        <begin position="27"/>
        <end position="221"/>
    </location>
</feature>
<dbReference type="GO" id="GO:2000280">
    <property type="term" value="P:regulation of root development"/>
    <property type="evidence" value="ECO:0007669"/>
    <property type="project" value="UniProtKB-ARBA"/>
</dbReference>
<dbReference type="Proteomes" id="UP001279734">
    <property type="component" value="Unassembled WGS sequence"/>
</dbReference>
<feature type="binding site" evidence="10">
    <location>
        <position position="113"/>
    </location>
    <ligand>
        <name>Mn(2+)</name>
        <dbReference type="ChEBI" id="CHEBI:29035"/>
    </ligand>
</feature>
<dbReference type="Gene3D" id="2.60.120.10">
    <property type="entry name" value="Jelly Rolls"/>
    <property type="match status" value="1"/>
</dbReference>
<feature type="binding site" evidence="9">
    <location>
        <position position="115"/>
    </location>
    <ligand>
        <name>oxalate</name>
        <dbReference type="ChEBI" id="CHEBI:30623"/>
    </ligand>
</feature>
<comment type="subcellular location">
    <subcellularLocation>
        <location evidence="1 12">Secreted</location>
        <location evidence="1 12">Extracellular space</location>
        <location evidence="1 12">Apoplast</location>
    </subcellularLocation>
</comment>
<keyword evidence="8 9" id="KW-0464">Manganese</keyword>
<dbReference type="FunFam" id="2.60.120.10:FF:000025">
    <property type="entry name" value="germin-like protein subfamily 2 member 1"/>
    <property type="match status" value="1"/>
</dbReference>
<name>A0AAD3XDD9_NEPGR</name>
<evidence type="ECO:0000256" key="4">
    <source>
        <dbReference type="ARBA" id="ARBA00022525"/>
    </source>
</evidence>
<evidence type="ECO:0000313" key="15">
    <source>
        <dbReference type="Proteomes" id="UP001279734"/>
    </source>
</evidence>
<keyword evidence="3 12" id="KW-0052">Apoplast</keyword>
<evidence type="ECO:0000256" key="11">
    <source>
        <dbReference type="PIRSR" id="PIRSR601929-3"/>
    </source>
</evidence>
<keyword evidence="7 11" id="KW-1015">Disulfide bond</keyword>
<evidence type="ECO:0000256" key="9">
    <source>
        <dbReference type="PIRSR" id="PIRSR601929-1"/>
    </source>
</evidence>
<evidence type="ECO:0000256" key="1">
    <source>
        <dbReference type="ARBA" id="ARBA00004271"/>
    </source>
</evidence>
<dbReference type="PRINTS" id="PR00325">
    <property type="entry name" value="GERMIN"/>
</dbReference>
<dbReference type="EMBL" id="BSYO01000002">
    <property type="protein sequence ID" value="GMH01320.1"/>
    <property type="molecule type" value="Genomic_DNA"/>
</dbReference>
<evidence type="ECO:0000259" key="13">
    <source>
        <dbReference type="SMART" id="SM00835"/>
    </source>
</evidence>
<evidence type="ECO:0000256" key="2">
    <source>
        <dbReference type="ARBA" id="ARBA00007456"/>
    </source>
</evidence>
<feature type="binding site" evidence="10">
    <location>
        <position position="159"/>
    </location>
    <ligand>
        <name>Mn(2+)</name>
        <dbReference type="ChEBI" id="CHEBI:29035"/>
    </ligand>
</feature>
<evidence type="ECO:0000313" key="14">
    <source>
        <dbReference type="EMBL" id="GMH01320.1"/>
    </source>
</evidence>
<evidence type="ECO:0000256" key="8">
    <source>
        <dbReference type="ARBA" id="ARBA00023211"/>
    </source>
</evidence>
<evidence type="ECO:0000256" key="12">
    <source>
        <dbReference type="RuleBase" id="RU366015"/>
    </source>
</evidence>
<keyword evidence="4 12" id="KW-0964">Secreted</keyword>
<keyword evidence="6 12" id="KW-0732">Signal</keyword>